<evidence type="ECO:0000313" key="1">
    <source>
        <dbReference type="EMBL" id="KKK99298.1"/>
    </source>
</evidence>
<gene>
    <name evidence="1" type="ORF">LCGC14_2634160</name>
</gene>
<dbReference type="EMBL" id="LAZR01045262">
    <property type="protein sequence ID" value="KKK99298.1"/>
    <property type="molecule type" value="Genomic_DNA"/>
</dbReference>
<protein>
    <recommendedName>
        <fullName evidence="2">CARDB domain-containing protein</fullName>
    </recommendedName>
</protein>
<dbReference type="AlphaFoldDB" id="A0A0F8ZZI5"/>
<feature type="non-terminal residue" evidence="1">
    <location>
        <position position="286"/>
    </location>
</feature>
<comment type="caution">
    <text evidence="1">The sequence shown here is derived from an EMBL/GenBank/DDBJ whole genome shotgun (WGS) entry which is preliminary data.</text>
</comment>
<proteinExistence type="predicted"/>
<sequence length="286" mass="29965">MTLMRSERVLQPGQSTEARLTIANDGDVPTQYAVQISPGAQRPLGFASDATLGFVTEVIEPGGSITYSVPLVMPPDIAEGAKLIRVRIGEVGPTGDLTGLLDEEFFAGLLRVERPFVEPPPDVIPLPGEPEPPTLPQALSFGDVSLGVPIATPSEAQPGEVVTIRLPLANFGPVQVPIRVQSAISDSAGFSVLDLAPEVFEPDLRSSVTRTYSPQLPADMAPGSYGLAVVVFDPSTNALLAQENFPGVFRVLGLEPAMLGLGDVLLGTPSVTPAEAQPGDTVTIRI</sequence>
<evidence type="ECO:0008006" key="2">
    <source>
        <dbReference type="Google" id="ProtNLM"/>
    </source>
</evidence>
<accession>A0A0F8ZZI5</accession>
<name>A0A0F8ZZI5_9ZZZZ</name>
<organism evidence="1">
    <name type="scientific">marine sediment metagenome</name>
    <dbReference type="NCBI Taxonomy" id="412755"/>
    <lineage>
        <taxon>unclassified sequences</taxon>
        <taxon>metagenomes</taxon>
        <taxon>ecological metagenomes</taxon>
    </lineage>
</organism>
<reference evidence="1" key="1">
    <citation type="journal article" date="2015" name="Nature">
        <title>Complex archaea that bridge the gap between prokaryotes and eukaryotes.</title>
        <authorList>
            <person name="Spang A."/>
            <person name="Saw J.H."/>
            <person name="Jorgensen S.L."/>
            <person name="Zaremba-Niedzwiedzka K."/>
            <person name="Martijn J."/>
            <person name="Lind A.E."/>
            <person name="van Eijk R."/>
            <person name="Schleper C."/>
            <person name="Guy L."/>
            <person name="Ettema T.J."/>
        </authorList>
    </citation>
    <scope>NUCLEOTIDE SEQUENCE</scope>
</reference>